<keyword evidence="1" id="KW-0238">DNA-binding</keyword>
<dbReference type="GO" id="GO:0003677">
    <property type="term" value="F:DNA binding"/>
    <property type="evidence" value="ECO:0007669"/>
    <property type="project" value="UniProtKB-KW"/>
</dbReference>
<accession>A0A9D1CZV1</accession>
<dbReference type="AlphaFoldDB" id="A0A9D1CZV1"/>
<dbReference type="InterPro" id="IPR038056">
    <property type="entry name" value="YjbR-like_sf"/>
</dbReference>
<evidence type="ECO:0000313" key="1">
    <source>
        <dbReference type="EMBL" id="HIQ91590.1"/>
    </source>
</evidence>
<dbReference type="Pfam" id="PF04237">
    <property type="entry name" value="YjbR"/>
    <property type="match status" value="1"/>
</dbReference>
<reference evidence="1" key="2">
    <citation type="journal article" date="2021" name="PeerJ">
        <title>Extensive microbial diversity within the chicken gut microbiome revealed by metagenomics and culture.</title>
        <authorList>
            <person name="Gilroy R."/>
            <person name="Ravi A."/>
            <person name="Getino M."/>
            <person name="Pursley I."/>
            <person name="Horton D.L."/>
            <person name="Alikhan N.F."/>
            <person name="Baker D."/>
            <person name="Gharbi K."/>
            <person name="Hall N."/>
            <person name="Watson M."/>
            <person name="Adriaenssens E.M."/>
            <person name="Foster-Nyarko E."/>
            <person name="Jarju S."/>
            <person name="Secka A."/>
            <person name="Antonio M."/>
            <person name="Oren A."/>
            <person name="Chaudhuri R.R."/>
            <person name="La Ragione R."/>
            <person name="Hildebrand F."/>
            <person name="Pallen M.J."/>
        </authorList>
    </citation>
    <scope>NUCLEOTIDE SEQUENCE</scope>
    <source>
        <strain evidence="1">CHK147-3167</strain>
    </source>
</reference>
<name>A0A9D1CZV1_9FIRM</name>
<dbReference type="Gene3D" id="3.90.1150.30">
    <property type="match status" value="1"/>
</dbReference>
<sequence>MNIEEEIFKKTHVSFDKLEKYGFKKVKNHYTYSKMFMEESFQAQIIIDETGKISGKVEDLEVGEEYTNIRLKTEGSFINSVKEEYKNILKDIKENCFTENYFIYNQTNRLAEYIIKKYQNKPEFLWDKNPGFGVFRGRNNKWYAIIMNIDKSKISKETGETEIINIKLSKEEIPKLLNKKGYYKAYHMNKQSWISIILDDTIADSEIMDLIDKSYSLVNQKGNWLIPANPKYYDVINHFKSDKTITWKQSSEVSPGDTVYIYVGSPYSSVMFKCEATEVNIPYEFKSENAKMKYIMKLKLLKKYNQGDISFKKLNSLGIRAIRGPRKITEAISQKLN</sequence>
<dbReference type="Proteomes" id="UP000886786">
    <property type="component" value="Unassembled WGS sequence"/>
</dbReference>
<dbReference type="PANTHER" id="PTHR35145:SF1">
    <property type="entry name" value="CYTOPLASMIC PROTEIN"/>
    <property type="match status" value="1"/>
</dbReference>
<evidence type="ECO:0000313" key="2">
    <source>
        <dbReference type="Proteomes" id="UP000886786"/>
    </source>
</evidence>
<gene>
    <name evidence="1" type="ORF">IAB27_08280</name>
</gene>
<proteinExistence type="predicted"/>
<dbReference type="PANTHER" id="PTHR35145">
    <property type="entry name" value="CYTOPLASMIC PROTEIN-RELATED"/>
    <property type="match status" value="1"/>
</dbReference>
<reference evidence="1" key="1">
    <citation type="submission" date="2020-10" db="EMBL/GenBank/DDBJ databases">
        <authorList>
            <person name="Gilroy R."/>
        </authorList>
    </citation>
    <scope>NUCLEOTIDE SEQUENCE</scope>
    <source>
        <strain evidence="1">CHK147-3167</strain>
    </source>
</reference>
<comment type="caution">
    <text evidence="1">The sequence shown here is derived from an EMBL/GenBank/DDBJ whole genome shotgun (WGS) entry which is preliminary data.</text>
</comment>
<dbReference type="InterPro" id="IPR007351">
    <property type="entry name" value="YjbR"/>
</dbReference>
<dbReference type="EMBL" id="DVFV01000142">
    <property type="protein sequence ID" value="HIQ91590.1"/>
    <property type="molecule type" value="Genomic_DNA"/>
</dbReference>
<dbReference type="SUPFAM" id="SSF142906">
    <property type="entry name" value="YjbR-like"/>
    <property type="match status" value="1"/>
</dbReference>
<organism evidence="1 2">
    <name type="scientific">Candidatus Coprosoma intestinipullorum</name>
    <dbReference type="NCBI Taxonomy" id="2840752"/>
    <lineage>
        <taxon>Bacteria</taxon>
        <taxon>Bacillati</taxon>
        <taxon>Bacillota</taxon>
        <taxon>Bacillota incertae sedis</taxon>
        <taxon>Candidatus Coprosoma</taxon>
    </lineage>
</organism>
<protein>
    <submittedName>
        <fullName evidence="1">MmcQ/YjbR family DNA-binding protein</fullName>
    </submittedName>
</protein>
<dbReference type="InterPro" id="IPR058532">
    <property type="entry name" value="YjbR/MT2646/Rv2570-like"/>
</dbReference>